<evidence type="ECO:0000256" key="1">
    <source>
        <dbReference type="SAM" id="Phobius"/>
    </source>
</evidence>
<organism evidence="2">
    <name type="scientific">Rhizophora mucronata</name>
    <name type="common">Asiatic mangrove</name>
    <dbReference type="NCBI Taxonomy" id="61149"/>
    <lineage>
        <taxon>Eukaryota</taxon>
        <taxon>Viridiplantae</taxon>
        <taxon>Streptophyta</taxon>
        <taxon>Embryophyta</taxon>
        <taxon>Tracheophyta</taxon>
        <taxon>Spermatophyta</taxon>
        <taxon>Magnoliopsida</taxon>
        <taxon>eudicotyledons</taxon>
        <taxon>Gunneridae</taxon>
        <taxon>Pentapetalae</taxon>
        <taxon>rosids</taxon>
        <taxon>fabids</taxon>
        <taxon>Malpighiales</taxon>
        <taxon>Rhizophoraceae</taxon>
        <taxon>Rhizophora</taxon>
    </lineage>
</organism>
<protein>
    <submittedName>
        <fullName evidence="2">Uncharacterized protein MANES_18G051200</fullName>
    </submittedName>
</protein>
<sequence length="238" mass="26709">MSRIVSMALPASSLSPRNSKFHIKPIKDPPGNIHRYLPVHASPNFSPACTMKISMAQFGEPSKIKLQMNVAKERLWEAIPGSVKDFPWKKAEDLLLKRLVFAGQKAFKWSFITLFIFNSVSDVIFAIARNHELLIPFGLLLGCLATDLLKEIWDVMLHTSKEKGLNLPLLAISCFFVLVKVVSTYFSVRTQVFLLHVANGGLMQVLWLWRGLSKDTANGDEENVAAVQDTQIAINMQE</sequence>
<evidence type="ECO:0000313" key="2">
    <source>
        <dbReference type="EMBL" id="MBW94236.1"/>
    </source>
</evidence>
<dbReference type="PANTHER" id="PTHR36000:SF3">
    <property type="entry name" value="EMBRYO DEFECTIVE 1273"/>
    <property type="match status" value="1"/>
</dbReference>
<name>A0A2P2JL66_RHIMU</name>
<feature type="transmembrane region" description="Helical" evidence="1">
    <location>
        <begin position="106"/>
        <end position="127"/>
    </location>
</feature>
<accession>A0A2P2JL66</accession>
<dbReference type="AlphaFoldDB" id="A0A2P2JL66"/>
<feature type="transmembrane region" description="Helical" evidence="1">
    <location>
        <begin position="165"/>
        <end position="186"/>
    </location>
</feature>
<keyword evidence="1" id="KW-0472">Membrane</keyword>
<dbReference type="EMBL" id="GGEC01013753">
    <property type="protein sequence ID" value="MBW94236.1"/>
    <property type="molecule type" value="Transcribed_RNA"/>
</dbReference>
<reference evidence="2" key="1">
    <citation type="submission" date="2018-02" db="EMBL/GenBank/DDBJ databases">
        <title>Rhizophora mucronata_Transcriptome.</title>
        <authorList>
            <person name="Meera S.P."/>
            <person name="Sreeshan A."/>
            <person name="Augustine A."/>
        </authorList>
    </citation>
    <scope>NUCLEOTIDE SEQUENCE</scope>
    <source>
        <tissue evidence="2">Leaf</tissue>
    </source>
</reference>
<proteinExistence type="predicted"/>
<dbReference type="PANTHER" id="PTHR36000">
    <property type="entry name" value="DEFECTIVE 1273 PROTEIN, PUTATIVE-RELATED"/>
    <property type="match status" value="1"/>
</dbReference>
<keyword evidence="1" id="KW-0812">Transmembrane</keyword>
<keyword evidence="1" id="KW-1133">Transmembrane helix</keyword>